<dbReference type="Gene3D" id="3.90.25.10">
    <property type="entry name" value="UDP-galactose 4-epimerase, domain 1"/>
    <property type="match status" value="1"/>
</dbReference>
<dbReference type="InterPro" id="IPR052718">
    <property type="entry name" value="NmrA-type_oxidoreductase"/>
</dbReference>
<gene>
    <name evidence="2" type="ORF">H7F53_15770</name>
</gene>
<dbReference type="PANTHER" id="PTHR47129:SF1">
    <property type="entry name" value="NMRA-LIKE DOMAIN-CONTAINING PROTEIN"/>
    <property type="match status" value="1"/>
</dbReference>
<dbReference type="Gene3D" id="3.40.50.720">
    <property type="entry name" value="NAD(P)-binding Rossmann-like Domain"/>
    <property type="match status" value="1"/>
</dbReference>
<dbReference type="RefSeq" id="WP_185680472.1">
    <property type="nucleotide sequence ID" value="NZ_JACLAX010000023.1"/>
</dbReference>
<dbReference type="AlphaFoldDB" id="A0A7X1G0V9"/>
<name>A0A7X1G0V9_9SPHN</name>
<proteinExistence type="predicted"/>
<accession>A0A7X1G0V9</accession>
<dbReference type="EMBL" id="JACLAX010000023">
    <property type="protein sequence ID" value="MBC2670610.1"/>
    <property type="molecule type" value="Genomic_DNA"/>
</dbReference>
<dbReference type="SUPFAM" id="SSF51735">
    <property type="entry name" value="NAD(P)-binding Rossmann-fold domains"/>
    <property type="match status" value="1"/>
</dbReference>
<dbReference type="InterPro" id="IPR036291">
    <property type="entry name" value="NAD(P)-bd_dom_sf"/>
</dbReference>
<comment type="caution">
    <text evidence="2">The sequence shown here is derived from an EMBL/GenBank/DDBJ whole genome shotgun (WGS) entry which is preliminary data.</text>
</comment>
<organism evidence="2 3">
    <name type="scientific">Novosphingobium piscinae</name>
    <dbReference type="NCBI Taxonomy" id="1507448"/>
    <lineage>
        <taxon>Bacteria</taxon>
        <taxon>Pseudomonadati</taxon>
        <taxon>Pseudomonadota</taxon>
        <taxon>Alphaproteobacteria</taxon>
        <taxon>Sphingomonadales</taxon>
        <taxon>Sphingomonadaceae</taxon>
        <taxon>Novosphingobium</taxon>
    </lineage>
</organism>
<protein>
    <submittedName>
        <fullName evidence="2">NmrA family NAD(P)-binding protein</fullName>
    </submittedName>
</protein>
<dbReference type="InterPro" id="IPR008030">
    <property type="entry name" value="NmrA-like"/>
</dbReference>
<keyword evidence="3" id="KW-1185">Reference proteome</keyword>
<dbReference type="PANTHER" id="PTHR47129">
    <property type="entry name" value="QUINONE OXIDOREDUCTASE 2"/>
    <property type="match status" value="1"/>
</dbReference>
<evidence type="ECO:0000313" key="2">
    <source>
        <dbReference type="EMBL" id="MBC2670610.1"/>
    </source>
</evidence>
<feature type="domain" description="NmrA-like" evidence="1">
    <location>
        <begin position="5"/>
        <end position="246"/>
    </location>
</feature>
<evidence type="ECO:0000313" key="3">
    <source>
        <dbReference type="Proteomes" id="UP000551327"/>
    </source>
</evidence>
<sequence length="290" mass="29138">MTRYLVTGASGELGQLAVAELAQLVGPAAIVALVRSDAAATAYAAQGIATRRGDYDDRASLEAAFAGVDRLLFISSSAIGSRLVQHANVVAAAQGAGVGFIAYTSLLGPAARAMRIGAEHVATEAMLADSGIPHTLLRNGWYIENVLMGLPQALAAGQIYGSSGEGRFSPATRADYAAAAAVVLNGGHDGAVLELGGDEAFTMGEFAATLSQLSGRTIGFVSIPEAALAAVMVQAGLPATVAEVLADADARAARDLLFAPAGGLSGLLGRPTTSYATVLRAALADVAAVT</sequence>
<evidence type="ECO:0000259" key="1">
    <source>
        <dbReference type="Pfam" id="PF05368"/>
    </source>
</evidence>
<dbReference type="Proteomes" id="UP000551327">
    <property type="component" value="Unassembled WGS sequence"/>
</dbReference>
<reference evidence="2 3" key="1">
    <citation type="submission" date="2020-08" db="EMBL/GenBank/DDBJ databases">
        <title>The genome sequence of type strain Novosphingobium piscinae KCTC 42194.</title>
        <authorList>
            <person name="Liu Y."/>
        </authorList>
    </citation>
    <scope>NUCLEOTIDE SEQUENCE [LARGE SCALE GENOMIC DNA]</scope>
    <source>
        <strain evidence="2 3">KCTC 42194</strain>
    </source>
</reference>
<dbReference type="Pfam" id="PF05368">
    <property type="entry name" value="NmrA"/>
    <property type="match status" value="1"/>
</dbReference>